<sequence length="1881" mass="211370">MPVKRKAHSHGELRQGHPPLKKVKVDRDEALVKHSLLQQHYGNVQTLRAYLLSKLPSSSRLRRKKITSVGSSPTILAEETKQVESCLSTLLDTTLVCTQHHPKAKLDSRWEQWQSFSQKGDESVMTLSGGLAGATCSQSEIVDFVIWQLFSRVQANGYWPKHLLCDGFRRRGPDFGNARGPSNYDSVPGLTSVHPNHSAQVLKGAPWPQVLMLLGKSGEQIMIDLLIDTAIFVPVQAGVGNVYQLSGIPMLEIDPLATTNPRQAHGQQVMKPKDSDLVCERLPSEIVFMRNRMLYARAALTSRGTVHYGLRHIHVLSRCPLVSYLEQTSSEEKLQLDQANERSTQKIIMYIFPRQFGLHNVFTSKVDHLKTAQKLPDYTLREEEISLAFKNRQIRMPKRLRGDVRRLVQQLQRLHNRCSYAELLRHYCPSALDTKPKKPAVKKTLKQSQKCSSSQTLAIGTQKTMPVVRGKGAEKSQNRSRQQAPPMPVINFDAITDLATPTAHVSAFCRAVLARLVPNEFWGTGDSQAHNREMVFKKVDHFVRLRRFESMNLQEVLDGLKITCMDWLAPPALRGLRTSQTDMKKRLEILNEFLYYVFDSILIPLLRSNFYITESSSHRYRIFYFRHDVWRYVAEPAMATLKANMFEEVKINEVNRILGSRRLGFSRIRLLPKGKSMRPITNLRRRVPVTGKSTILGPSINSVLAPVHSMLRLETERNPSKLGSSLFSVGDIYARLNAFSANFGKERPKFYFAKLDVQSAFDTIPQEAVIRLMGVVPSEDQYIIKKHLEIKAGLVETPHRDRPVTKVTRRWHSLAATRDDPTSFVQVVESRLGVKGKNAVFVGNMSRKEHNTRQLMALMASHIQQNLVKVGKKFYRQKNGIPQGSVLSSALCNYFYADLEAQHLSFLADEDCLLLRLIDDFLLITTSQRKARNFVKIMHRGLPEYGVAVNPNKTLVNFDMEFGGASIAKVSKDTPFPYCGVGIDCETLDITKVREKIKGTAVSDALTVDFGSKSGQNFQRRVLNALKIQSHLMFYDTNHNTLRTVMSNLHKAFIETAEKMWSYWRCLPTDKQPDSRLVIKTIGKLIDVAFVLLTGKTRKKKHPHYSCALEKTQVFWLALDAVRKVLTRKQANFAPVLSWIDAELSKLESTKTTRAMKVMKQLGRIATARDSQLLPWNPRPCSVLGKRPSEPPPSAGCPLRILQHWVSFHRRSVMDDRESQFLVKLAAAGTYPDSLLQQDERGATIRARREHYNANRAKIFDGVPSRIDTPLVIIDFGGSGCSGKTENDPKKAELHIIRDLGGLRRKLSWPERHEATTGSANLIKDPALRIVLLERLSPTSLLLNLDEDVLFELLTYHQVPFYLLSFLVSGGDSWSFASSIRFTGFRGAVSLPTNQDTGIASLGRSGARIQLCFALFSIREYPLHALPRGVNADRTPRWEPHSAVMYLHFDLVEGTAVWFLASPRCHNPVRGMGMQNQLWNELKESLAGKLGGIGSLDVSGRFHVSLECLLAVAEWAVGELALHFQDLETRLSDLTKPYLHPYDDSLEDDIARESIHEQDLRRMAFLMEQRHESIMRIDNNLRALRCLRGLLVDELCEKLASSGVRHADEMREHIEEFRGKLASTTEEMGDLLDRAQALDKLAKNREEYIQQMQTQHTNRQMKSIAELTAYDSAAMKQLSFIALVLLPVTVVSTVLSTDIVKFQDLSNGNENAAPPEAGQPHAPVPVYSFSAAAFGTWAVASVVMTVVTLAIVRPLGSGRIDGLNSGCKNFNKQNMVRQSTLKERTLHPCNLRGVSRSAQQDTPPSEPSPASRSIHTAPTMTKTASNSPEAPVADVSTPVQAGSQTLTSMSRWLGTAWGTLWRQKSGGNTTSTSVSATALPR</sequence>
<evidence type="ECO:0000313" key="1">
    <source>
        <dbReference type="EMBL" id="KAL0939367.1"/>
    </source>
</evidence>
<accession>A0ACC3Z5I4</accession>
<dbReference type="Proteomes" id="UP000805649">
    <property type="component" value="Unassembled WGS sequence"/>
</dbReference>
<protein>
    <submittedName>
        <fullName evidence="1">Telomerase reverse transcriptase</fullName>
    </submittedName>
</protein>
<organism evidence="1 2">
    <name type="scientific">Colletotrichum truncatum</name>
    <name type="common">Anthracnose fungus</name>
    <name type="synonym">Colletotrichum capsici</name>
    <dbReference type="NCBI Taxonomy" id="5467"/>
    <lineage>
        <taxon>Eukaryota</taxon>
        <taxon>Fungi</taxon>
        <taxon>Dikarya</taxon>
        <taxon>Ascomycota</taxon>
        <taxon>Pezizomycotina</taxon>
        <taxon>Sordariomycetes</taxon>
        <taxon>Hypocreomycetidae</taxon>
        <taxon>Glomerellales</taxon>
        <taxon>Glomerellaceae</taxon>
        <taxon>Colletotrichum</taxon>
        <taxon>Colletotrichum truncatum species complex</taxon>
    </lineage>
</organism>
<keyword evidence="1" id="KW-0548">Nucleotidyltransferase</keyword>
<name>A0ACC3Z5I4_COLTU</name>
<dbReference type="EMBL" id="VUJX02000003">
    <property type="protein sequence ID" value="KAL0939367.1"/>
    <property type="molecule type" value="Genomic_DNA"/>
</dbReference>
<gene>
    <name evidence="1" type="ORF">CTRU02_205977</name>
</gene>
<evidence type="ECO:0000313" key="2">
    <source>
        <dbReference type="Proteomes" id="UP000805649"/>
    </source>
</evidence>
<reference evidence="1 2" key="1">
    <citation type="journal article" date="2020" name="Phytopathology">
        <title>Genome Sequence Resources of Colletotrichum truncatum, C. plurivorum, C. musicola, and C. sojae: Four Species Pathogenic to Soybean (Glycine max).</title>
        <authorList>
            <person name="Rogerio F."/>
            <person name="Boufleur T.R."/>
            <person name="Ciampi-Guillardi M."/>
            <person name="Sukno S.A."/>
            <person name="Thon M.R."/>
            <person name="Massola Junior N.S."/>
            <person name="Baroncelli R."/>
        </authorList>
    </citation>
    <scope>NUCLEOTIDE SEQUENCE [LARGE SCALE GENOMIC DNA]</scope>
    <source>
        <strain evidence="1 2">CMES1059</strain>
    </source>
</reference>
<keyword evidence="1" id="KW-0808">Transferase</keyword>
<proteinExistence type="predicted"/>
<keyword evidence="1" id="KW-0695">RNA-directed DNA polymerase</keyword>
<keyword evidence="2" id="KW-1185">Reference proteome</keyword>
<comment type="caution">
    <text evidence="1">The sequence shown here is derived from an EMBL/GenBank/DDBJ whole genome shotgun (WGS) entry which is preliminary data.</text>
</comment>